<evidence type="ECO:0000313" key="7">
    <source>
        <dbReference type="EMBL" id="CAG8658103.1"/>
    </source>
</evidence>
<evidence type="ECO:0000256" key="1">
    <source>
        <dbReference type="ARBA" id="ARBA00004123"/>
    </source>
</evidence>
<dbReference type="PANTHER" id="PTHR46481:SF10">
    <property type="entry name" value="ZINC FINGER BED DOMAIN-CONTAINING PROTEIN 39"/>
    <property type="match status" value="1"/>
</dbReference>
<keyword evidence="8" id="KW-1185">Reference proteome</keyword>
<keyword evidence="5" id="KW-0539">Nucleus</keyword>
<evidence type="ECO:0000256" key="3">
    <source>
        <dbReference type="ARBA" id="ARBA00022771"/>
    </source>
</evidence>
<dbReference type="Pfam" id="PF05699">
    <property type="entry name" value="Dimer_Tnp_hAT"/>
    <property type="match status" value="1"/>
</dbReference>
<dbReference type="GO" id="GO:0046983">
    <property type="term" value="F:protein dimerization activity"/>
    <property type="evidence" value="ECO:0007669"/>
    <property type="project" value="InterPro"/>
</dbReference>
<evidence type="ECO:0000259" key="6">
    <source>
        <dbReference type="Pfam" id="PF05699"/>
    </source>
</evidence>
<dbReference type="SUPFAM" id="SSF53098">
    <property type="entry name" value="Ribonuclease H-like"/>
    <property type="match status" value="1"/>
</dbReference>
<evidence type="ECO:0000256" key="5">
    <source>
        <dbReference type="ARBA" id="ARBA00023242"/>
    </source>
</evidence>
<dbReference type="InterPro" id="IPR008906">
    <property type="entry name" value="HATC_C_dom"/>
</dbReference>
<name>A0A9N9H976_9GLOM</name>
<keyword evidence="4" id="KW-0862">Zinc</keyword>
<organism evidence="7 8">
    <name type="scientific">Acaulospora morrowiae</name>
    <dbReference type="NCBI Taxonomy" id="94023"/>
    <lineage>
        <taxon>Eukaryota</taxon>
        <taxon>Fungi</taxon>
        <taxon>Fungi incertae sedis</taxon>
        <taxon>Mucoromycota</taxon>
        <taxon>Glomeromycotina</taxon>
        <taxon>Glomeromycetes</taxon>
        <taxon>Diversisporales</taxon>
        <taxon>Acaulosporaceae</taxon>
        <taxon>Acaulospora</taxon>
    </lineage>
</organism>
<protein>
    <submittedName>
        <fullName evidence="7">12117_t:CDS:1</fullName>
    </submittedName>
</protein>
<dbReference type="EMBL" id="CAJVPV010011124">
    <property type="protein sequence ID" value="CAG8658103.1"/>
    <property type="molecule type" value="Genomic_DNA"/>
</dbReference>
<proteinExistence type="predicted"/>
<dbReference type="OrthoDB" id="2409584at2759"/>
<keyword evidence="3" id="KW-0863">Zinc-finger</keyword>
<dbReference type="InterPro" id="IPR052035">
    <property type="entry name" value="ZnF_BED_domain_contain"/>
</dbReference>
<evidence type="ECO:0000313" key="8">
    <source>
        <dbReference type="Proteomes" id="UP000789342"/>
    </source>
</evidence>
<evidence type="ECO:0000256" key="4">
    <source>
        <dbReference type="ARBA" id="ARBA00022833"/>
    </source>
</evidence>
<dbReference type="GO" id="GO:0005634">
    <property type="term" value="C:nucleus"/>
    <property type="evidence" value="ECO:0007669"/>
    <property type="project" value="UniProtKB-SubCell"/>
</dbReference>
<dbReference type="AlphaFoldDB" id="A0A9N9H976"/>
<dbReference type="GO" id="GO:0008270">
    <property type="term" value="F:zinc ion binding"/>
    <property type="evidence" value="ECO:0007669"/>
    <property type="project" value="UniProtKB-KW"/>
</dbReference>
<dbReference type="InterPro" id="IPR012337">
    <property type="entry name" value="RNaseH-like_sf"/>
</dbReference>
<sequence length="320" mass="36885">MTQNNNDNEQEKSYYEEISQSKVTHKSKGLSKSFVWDYFRKDKNGITATCQVILDDGTECGISYNDGSTTSNLINHLALLIKTLKSSLQQFYIESVTTDISELTILDSMEEIIEDTKDFVEIKEVDLTGIVHKKIDILVPMVTVGMLEKVKKVLYDSMHKYWQSVSDIGMLACLLDPRFKKLRFANATIIQKTNEKLRELYESESKTYTAPKYSVSLSNIQNEDLETSRVQKKRKSILLDFYVDNNNKISEIDEYLSLEEEGRRTDPFQWWNIKKTRFPILSKIARKYLCVSATSVSSERLFSDVGNNITAKRTNLNPEL</sequence>
<reference evidence="7" key="1">
    <citation type="submission" date="2021-06" db="EMBL/GenBank/DDBJ databases">
        <authorList>
            <person name="Kallberg Y."/>
            <person name="Tangrot J."/>
            <person name="Rosling A."/>
        </authorList>
    </citation>
    <scope>NUCLEOTIDE SEQUENCE</scope>
    <source>
        <strain evidence="7">CL551</strain>
    </source>
</reference>
<keyword evidence="2" id="KW-0479">Metal-binding</keyword>
<dbReference type="PANTHER" id="PTHR46481">
    <property type="entry name" value="ZINC FINGER BED DOMAIN-CONTAINING PROTEIN 4"/>
    <property type="match status" value="1"/>
</dbReference>
<evidence type="ECO:0000256" key="2">
    <source>
        <dbReference type="ARBA" id="ARBA00022723"/>
    </source>
</evidence>
<feature type="non-terminal residue" evidence="7">
    <location>
        <position position="320"/>
    </location>
</feature>
<comment type="subcellular location">
    <subcellularLocation>
        <location evidence="1">Nucleus</location>
    </subcellularLocation>
</comment>
<comment type="caution">
    <text evidence="7">The sequence shown here is derived from an EMBL/GenBank/DDBJ whole genome shotgun (WGS) entry which is preliminary data.</text>
</comment>
<feature type="domain" description="HAT C-terminal dimerisation" evidence="6">
    <location>
        <begin position="251"/>
        <end position="319"/>
    </location>
</feature>
<gene>
    <name evidence="7" type="ORF">AMORRO_LOCUS10281</name>
</gene>
<accession>A0A9N9H976</accession>
<dbReference type="Proteomes" id="UP000789342">
    <property type="component" value="Unassembled WGS sequence"/>
</dbReference>